<evidence type="ECO:0000313" key="12">
    <source>
        <dbReference type="Proteomes" id="UP000539642"/>
    </source>
</evidence>
<evidence type="ECO:0000256" key="9">
    <source>
        <dbReference type="RuleBase" id="RU363032"/>
    </source>
</evidence>
<evidence type="ECO:0000256" key="5">
    <source>
        <dbReference type="ARBA" id="ARBA00022592"/>
    </source>
</evidence>
<dbReference type="GO" id="GO:0006817">
    <property type="term" value="P:phosphate ion transport"/>
    <property type="evidence" value="ECO:0007669"/>
    <property type="project" value="UniProtKB-KW"/>
</dbReference>
<dbReference type="SUPFAM" id="SSF161098">
    <property type="entry name" value="MetI-like"/>
    <property type="match status" value="1"/>
</dbReference>
<feature type="transmembrane region" description="Helical" evidence="9">
    <location>
        <begin position="58"/>
        <end position="79"/>
    </location>
</feature>
<organism evidence="11 12">
    <name type="scientific">Desulfoprunum benzoelyticum</name>
    <dbReference type="NCBI Taxonomy" id="1506996"/>
    <lineage>
        <taxon>Bacteria</taxon>
        <taxon>Pseudomonadati</taxon>
        <taxon>Thermodesulfobacteriota</taxon>
        <taxon>Desulfobulbia</taxon>
        <taxon>Desulfobulbales</taxon>
        <taxon>Desulfobulbaceae</taxon>
        <taxon>Desulfoprunum</taxon>
    </lineage>
</organism>
<dbReference type="Gene3D" id="1.10.3720.10">
    <property type="entry name" value="MetI-like"/>
    <property type="match status" value="1"/>
</dbReference>
<feature type="transmembrane region" description="Helical" evidence="9">
    <location>
        <begin position="209"/>
        <end position="231"/>
    </location>
</feature>
<feature type="transmembrane region" description="Helical" evidence="9">
    <location>
        <begin position="148"/>
        <end position="173"/>
    </location>
</feature>
<evidence type="ECO:0000256" key="3">
    <source>
        <dbReference type="ARBA" id="ARBA00022448"/>
    </source>
</evidence>
<evidence type="ECO:0000313" key="11">
    <source>
        <dbReference type="EMBL" id="MBB5347045.1"/>
    </source>
</evidence>
<reference evidence="11 12" key="1">
    <citation type="submission" date="2020-08" db="EMBL/GenBank/DDBJ databases">
        <title>Genomic Encyclopedia of Type Strains, Phase IV (KMG-IV): sequencing the most valuable type-strain genomes for metagenomic binning, comparative biology and taxonomic classification.</title>
        <authorList>
            <person name="Goeker M."/>
        </authorList>
    </citation>
    <scope>NUCLEOTIDE SEQUENCE [LARGE SCALE GENOMIC DNA]</scope>
    <source>
        <strain evidence="11 12">DSM 28570</strain>
    </source>
</reference>
<keyword evidence="3 9" id="KW-0813">Transport</keyword>
<dbReference type="Pfam" id="PF00528">
    <property type="entry name" value="BPD_transp_1"/>
    <property type="match status" value="1"/>
</dbReference>
<feature type="transmembrane region" description="Helical" evidence="9">
    <location>
        <begin position="20"/>
        <end position="46"/>
    </location>
</feature>
<sequence length="240" mass="25915">MTQPWAPHLGQFGIQPMIVGTLAISLLSMLFAFPLSLGCAILISVVSRGTVSWLLRKMVEMMTGIPTVIYGFVGIFLLVPLVREFFAAGSGMCVLSAALMLTLLVSPTMILFFCESFARVPDSYGKAVLAVGGTEIQKFFHVTLPNSWPGVVIGFTLALGRALGDTLIALMIAGNAVQTPNSLLDSARTLTSHIALVFAADYESLEFKAIFACGIFLYLFTTILVMAVRLLGVGRERWAR</sequence>
<keyword evidence="12" id="KW-1185">Reference proteome</keyword>
<keyword evidence="4" id="KW-1003">Cell membrane</keyword>
<proteinExistence type="inferred from homology"/>
<dbReference type="PANTHER" id="PTHR30425:SF1">
    <property type="entry name" value="PHOSPHATE TRANSPORT SYSTEM PERMEASE PROTEIN PSTC"/>
    <property type="match status" value="1"/>
</dbReference>
<dbReference type="GO" id="GO:0005886">
    <property type="term" value="C:plasma membrane"/>
    <property type="evidence" value="ECO:0007669"/>
    <property type="project" value="UniProtKB-SubCell"/>
</dbReference>
<evidence type="ECO:0000259" key="10">
    <source>
        <dbReference type="PROSITE" id="PS50928"/>
    </source>
</evidence>
<dbReference type="AlphaFoldDB" id="A0A840UN37"/>
<dbReference type="Proteomes" id="UP000539642">
    <property type="component" value="Unassembled WGS sequence"/>
</dbReference>
<accession>A0A840UN37</accession>
<comment type="subcellular location">
    <subcellularLocation>
        <location evidence="1 9">Cell membrane</location>
        <topology evidence="1 9">Multi-pass membrane protein</topology>
    </subcellularLocation>
</comment>
<evidence type="ECO:0000256" key="8">
    <source>
        <dbReference type="ARBA" id="ARBA00023136"/>
    </source>
</evidence>
<comment type="similarity">
    <text evidence="2">Belongs to the binding-protein-dependent transport system permease family. CysTW subfamily.</text>
</comment>
<evidence type="ECO:0000256" key="2">
    <source>
        <dbReference type="ARBA" id="ARBA00007069"/>
    </source>
</evidence>
<evidence type="ECO:0000256" key="7">
    <source>
        <dbReference type="ARBA" id="ARBA00022989"/>
    </source>
</evidence>
<dbReference type="PROSITE" id="PS50928">
    <property type="entry name" value="ABC_TM1"/>
    <property type="match status" value="1"/>
</dbReference>
<keyword evidence="8 9" id="KW-0472">Membrane</keyword>
<comment type="caution">
    <text evidence="11">The sequence shown here is derived from an EMBL/GenBank/DDBJ whole genome shotgun (WGS) entry which is preliminary data.</text>
</comment>
<dbReference type="GO" id="GO:0055085">
    <property type="term" value="P:transmembrane transport"/>
    <property type="evidence" value="ECO:0007669"/>
    <property type="project" value="InterPro"/>
</dbReference>
<dbReference type="EMBL" id="JACHEO010000002">
    <property type="protein sequence ID" value="MBB5347045.1"/>
    <property type="molecule type" value="Genomic_DNA"/>
</dbReference>
<dbReference type="RefSeq" id="WP_240191658.1">
    <property type="nucleotide sequence ID" value="NZ_JACHEO010000002.1"/>
</dbReference>
<dbReference type="CDD" id="cd06261">
    <property type="entry name" value="TM_PBP2"/>
    <property type="match status" value="1"/>
</dbReference>
<evidence type="ECO:0000256" key="1">
    <source>
        <dbReference type="ARBA" id="ARBA00004651"/>
    </source>
</evidence>
<dbReference type="PANTHER" id="PTHR30425">
    <property type="entry name" value="PHOSPHATE TRANSPORT SYSTEM PERMEASE PROTEIN PST"/>
    <property type="match status" value="1"/>
</dbReference>
<feature type="transmembrane region" description="Helical" evidence="9">
    <location>
        <begin position="85"/>
        <end position="114"/>
    </location>
</feature>
<protein>
    <submittedName>
        <fullName evidence="11">Phosphate transport system permease protein</fullName>
    </submittedName>
</protein>
<name>A0A840UN37_9BACT</name>
<feature type="domain" description="ABC transmembrane type-1" evidence="10">
    <location>
        <begin position="18"/>
        <end position="228"/>
    </location>
</feature>
<evidence type="ECO:0000256" key="4">
    <source>
        <dbReference type="ARBA" id="ARBA00022475"/>
    </source>
</evidence>
<dbReference type="InterPro" id="IPR051124">
    <property type="entry name" value="Phosphate_Transport_Permease"/>
</dbReference>
<evidence type="ECO:0000256" key="6">
    <source>
        <dbReference type="ARBA" id="ARBA00022692"/>
    </source>
</evidence>
<dbReference type="InterPro" id="IPR000515">
    <property type="entry name" value="MetI-like"/>
</dbReference>
<dbReference type="InterPro" id="IPR035906">
    <property type="entry name" value="MetI-like_sf"/>
</dbReference>
<keyword evidence="6 9" id="KW-0812">Transmembrane</keyword>
<gene>
    <name evidence="11" type="ORF">HNQ81_000755</name>
</gene>
<keyword evidence="5" id="KW-0592">Phosphate transport</keyword>
<keyword evidence="7 9" id="KW-1133">Transmembrane helix</keyword>